<evidence type="ECO:0000256" key="1">
    <source>
        <dbReference type="ARBA" id="ARBA00004651"/>
    </source>
</evidence>
<dbReference type="Proteomes" id="UP001595690">
    <property type="component" value="Unassembled WGS sequence"/>
</dbReference>
<evidence type="ECO:0000256" key="2">
    <source>
        <dbReference type="ARBA" id="ARBA00022448"/>
    </source>
</evidence>
<gene>
    <name evidence="9" type="ORF">ACFOWZ_01995</name>
</gene>
<organism evidence="9 10">
    <name type="scientific">Lentzea rhizosphaerae</name>
    <dbReference type="NCBI Taxonomy" id="2041025"/>
    <lineage>
        <taxon>Bacteria</taxon>
        <taxon>Bacillati</taxon>
        <taxon>Actinomycetota</taxon>
        <taxon>Actinomycetes</taxon>
        <taxon>Pseudonocardiales</taxon>
        <taxon>Pseudonocardiaceae</taxon>
        <taxon>Lentzea</taxon>
    </lineage>
</organism>
<feature type="transmembrane region" description="Helical" evidence="7">
    <location>
        <begin position="243"/>
        <end position="263"/>
    </location>
</feature>
<dbReference type="PANTHER" id="PTHR43744">
    <property type="entry name" value="ABC TRANSPORTER PERMEASE PROTEIN MG189-RELATED-RELATED"/>
    <property type="match status" value="1"/>
</dbReference>
<evidence type="ECO:0000313" key="10">
    <source>
        <dbReference type="Proteomes" id="UP001595690"/>
    </source>
</evidence>
<accession>A0ABV8BIW0</accession>
<evidence type="ECO:0000256" key="3">
    <source>
        <dbReference type="ARBA" id="ARBA00022475"/>
    </source>
</evidence>
<keyword evidence="5 7" id="KW-1133">Transmembrane helix</keyword>
<evidence type="ECO:0000256" key="5">
    <source>
        <dbReference type="ARBA" id="ARBA00022989"/>
    </source>
</evidence>
<evidence type="ECO:0000259" key="8">
    <source>
        <dbReference type="PROSITE" id="PS50928"/>
    </source>
</evidence>
<keyword evidence="10" id="KW-1185">Reference proteome</keyword>
<dbReference type="RefSeq" id="WP_382367677.1">
    <property type="nucleotide sequence ID" value="NZ_JBHRZI010000004.1"/>
</dbReference>
<comment type="caution">
    <text evidence="9">The sequence shown here is derived from an EMBL/GenBank/DDBJ whole genome shotgun (WGS) entry which is preliminary data.</text>
</comment>
<evidence type="ECO:0000256" key="6">
    <source>
        <dbReference type="ARBA" id="ARBA00023136"/>
    </source>
</evidence>
<name>A0ABV8BIW0_9PSEU</name>
<feature type="domain" description="ABC transmembrane type-1" evidence="8">
    <location>
        <begin position="72"/>
        <end position="264"/>
    </location>
</feature>
<dbReference type="PANTHER" id="PTHR43744:SF6">
    <property type="entry name" value="ABC TRANSPORTER PERMEASE PROTEIN YESQ-RELATED"/>
    <property type="match status" value="1"/>
</dbReference>
<dbReference type="Gene3D" id="1.10.3720.10">
    <property type="entry name" value="MetI-like"/>
    <property type="match status" value="1"/>
</dbReference>
<dbReference type="SUPFAM" id="SSF161098">
    <property type="entry name" value="MetI-like"/>
    <property type="match status" value="1"/>
</dbReference>
<protein>
    <submittedName>
        <fullName evidence="9">Carbohydrate ABC transporter permease</fullName>
    </submittedName>
</protein>
<dbReference type="InterPro" id="IPR000515">
    <property type="entry name" value="MetI-like"/>
</dbReference>
<dbReference type="PROSITE" id="PS50928">
    <property type="entry name" value="ABC_TM1"/>
    <property type="match status" value="1"/>
</dbReference>
<comment type="subcellular location">
    <subcellularLocation>
        <location evidence="1 7">Cell membrane</location>
        <topology evidence="1 7">Multi-pass membrane protein</topology>
    </subcellularLocation>
</comment>
<evidence type="ECO:0000256" key="4">
    <source>
        <dbReference type="ARBA" id="ARBA00022692"/>
    </source>
</evidence>
<dbReference type="EMBL" id="JBHRZI010000004">
    <property type="protein sequence ID" value="MFC3890231.1"/>
    <property type="molecule type" value="Genomic_DNA"/>
</dbReference>
<keyword evidence="3" id="KW-1003">Cell membrane</keyword>
<dbReference type="Pfam" id="PF00528">
    <property type="entry name" value="BPD_transp_1"/>
    <property type="match status" value="1"/>
</dbReference>
<keyword evidence="6 7" id="KW-0472">Membrane</keyword>
<dbReference type="CDD" id="cd06261">
    <property type="entry name" value="TM_PBP2"/>
    <property type="match status" value="1"/>
</dbReference>
<feature type="transmembrane region" description="Helical" evidence="7">
    <location>
        <begin position="140"/>
        <end position="163"/>
    </location>
</feature>
<reference evidence="10" key="1">
    <citation type="journal article" date="2019" name="Int. J. Syst. Evol. Microbiol.">
        <title>The Global Catalogue of Microorganisms (GCM) 10K type strain sequencing project: providing services to taxonomists for standard genome sequencing and annotation.</title>
        <authorList>
            <consortium name="The Broad Institute Genomics Platform"/>
            <consortium name="The Broad Institute Genome Sequencing Center for Infectious Disease"/>
            <person name="Wu L."/>
            <person name="Ma J."/>
        </authorList>
    </citation>
    <scope>NUCLEOTIDE SEQUENCE [LARGE SCALE GENOMIC DNA]</scope>
    <source>
        <strain evidence="10">CGMCC 4.7405</strain>
    </source>
</reference>
<keyword evidence="4 7" id="KW-0812">Transmembrane</keyword>
<feature type="transmembrane region" description="Helical" evidence="7">
    <location>
        <begin position="184"/>
        <end position="209"/>
    </location>
</feature>
<feature type="transmembrane region" description="Helical" evidence="7">
    <location>
        <begin position="12"/>
        <end position="35"/>
    </location>
</feature>
<evidence type="ECO:0000313" key="9">
    <source>
        <dbReference type="EMBL" id="MFC3890231.1"/>
    </source>
</evidence>
<feature type="transmembrane region" description="Helical" evidence="7">
    <location>
        <begin position="107"/>
        <end position="128"/>
    </location>
</feature>
<proteinExistence type="inferred from homology"/>
<keyword evidence="2 7" id="KW-0813">Transport</keyword>
<sequence length="278" mass="31095">MRTEKKQVHWRAHAVLIVVLVAMIYPMVWLVGASFKPENQIFSTMNPLPLAFTISNYITGWTATGNSFTLYLANSLTVSLCTVVANVAACSVAAYAFARLDFAFRKFWFALMLGTMMLPFQATLIPQYTIFYQLNWINTFLPLVVPYLLATDAFFIFLMVQFIRGIPRELDEAAELDGAGHVRVFFSVILPLLRPALLTTTILTFIWTFNDFLRQLVYLSDHSRYTAPLGLNAFVDRASGSSYGGMLAMSVVTLVPTVAVFIVSQRRLVEGVATTGIK</sequence>
<comment type="similarity">
    <text evidence="7">Belongs to the binding-protein-dependent transport system permease family.</text>
</comment>
<dbReference type="InterPro" id="IPR035906">
    <property type="entry name" value="MetI-like_sf"/>
</dbReference>
<evidence type="ECO:0000256" key="7">
    <source>
        <dbReference type="RuleBase" id="RU363032"/>
    </source>
</evidence>
<feature type="transmembrane region" description="Helical" evidence="7">
    <location>
        <begin position="76"/>
        <end position="98"/>
    </location>
</feature>